<evidence type="ECO:0000256" key="13">
    <source>
        <dbReference type="PIRSR" id="PIRSR000013-1"/>
    </source>
</evidence>
<feature type="binding site" description="axial binding residue" evidence="14">
    <location>
        <position position="37"/>
    </location>
    <ligand>
        <name>heme</name>
        <dbReference type="ChEBI" id="CHEBI:30413"/>
        <label>1</label>
    </ligand>
    <ligandPart>
        <name>Fe</name>
        <dbReference type="ChEBI" id="CHEBI:18248"/>
    </ligandPart>
</feature>
<evidence type="ECO:0000256" key="7">
    <source>
        <dbReference type="ARBA" id="ARBA00022723"/>
    </source>
</evidence>
<feature type="binding site" description="covalent" evidence="13">
    <location>
        <position position="64"/>
    </location>
    <ligand>
        <name>heme</name>
        <dbReference type="ChEBI" id="CHEBI:30413"/>
        <label>2</label>
    </ligand>
</feature>
<keyword evidence="11" id="KW-0472">Membrane</keyword>
<evidence type="ECO:0000256" key="2">
    <source>
        <dbReference type="ARBA" id="ARBA00007395"/>
    </source>
</evidence>
<dbReference type="PANTHER" id="PTHR30333:SF1">
    <property type="entry name" value="CYTOCHROME C-TYPE PROTEIN NAPC"/>
    <property type="match status" value="1"/>
</dbReference>
<feature type="binding site" description="axial binding residue" evidence="14">
    <location>
        <position position="65"/>
    </location>
    <ligand>
        <name>heme</name>
        <dbReference type="ChEBI" id="CHEBI:30413"/>
        <label>2</label>
    </ligand>
    <ligandPart>
        <name>Fe</name>
        <dbReference type="ChEBI" id="CHEBI:18248"/>
    </ligandPart>
</feature>
<reference evidence="17" key="1">
    <citation type="submission" date="2016-10" db="EMBL/GenBank/DDBJ databases">
        <authorList>
            <person name="Varghese N."/>
            <person name="Submissions S."/>
        </authorList>
    </citation>
    <scope>NUCLEOTIDE SEQUENCE [LARGE SCALE GENOMIC DNA]</scope>
    <source>
        <strain evidence="17">CGMCC 1.7062</strain>
    </source>
</reference>
<evidence type="ECO:0000256" key="4">
    <source>
        <dbReference type="ARBA" id="ARBA00022475"/>
    </source>
</evidence>
<gene>
    <name evidence="16" type="ORF">SAMN04488244_1426</name>
</gene>
<dbReference type="PIRSF" id="PIRSF000013">
    <property type="entry name" value="4_hem_cytochrm_NapC"/>
    <property type="match status" value="1"/>
</dbReference>
<feature type="binding site" description="axial binding residue" evidence="14">
    <location>
        <position position="157"/>
    </location>
    <ligand>
        <name>heme</name>
        <dbReference type="ChEBI" id="CHEBI:30413"/>
        <label>4</label>
    </ligand>
    <ligandPart>
        <name>Fe</name>
        <dbReference type="ChEBI" id="CHEBI:18248"/>
    </ligandPart>
</feature>
<feature type="domain" description="NapC/NirT cytochrome c N-terminal" evidence="15">
    <location>
        <begin position="3"/>
        <end position="166"/>
    </location>
</feature>
<dbReference type="GO" id="GO:0005886">
    <property type="term" value="C:plasma membrane"/>
    <property type="evidence" value="ECO:0007669"/>
    <property type="project" value="UniProtKB-SubCell"/>
</dbReference>
<evidence type="ECO:0000256" key="11">
    <source>
        <dbReference type="ARBA" id="ARBA00023136"/>
    </source>
</evidence>
<dbReference type="PANTHER" id="PTHR30333">
    <property type="entry name" value="CYTOCHROME C-TYPE PROTEIN"/>
    <property type="match status" value="1"/>
</dbReference>
<feature type="binding site" description="covalent" evidence="13">
    <location>
        <position position="33"/>
    </location>
    <ligand>
        <name>heme</name>
        <dbReference type="ChEBI" id="CHEBI:30413"/>
        <label>1</label>
    </ligand>
</feature>
<evidence type="ECO:0000256" key="10">
    <source>
        <dbReference type="ARBA" id="ARBA00023004"/>
    </source>
</evidence>
<evidence type="ECO:0000256" key="8">
    <source>
        <dbReference type="ARBA" id="ARBA00022982"/>
    </source>
</evidence>
<keyword evidence="9" id="KW-1133">Transmembrane helix</keyword>
<evidence type="ECO:0000256" key="12">
    <source>
        <dbReference type="PIRNR" id="PIRNR000013"/>
    </source>
</evidence>
<feature type="binding site" description="covalent" evidence="13">
    <location>
        <position position="30"/>
    </location>
    <ligand>
        <name>heme</name>
        <dbReference type="ChEBI" id="CHEBI:30413"/>
        <label>1</label>
    </ligand>
</feature>
<feature type="binding site" description="axial binding residue" evidence="14">
    <location>
        <position position="162"/>
    </location>
    <ligand>
        <name>heme</name>
        <dbReference type="ChEBI" id="CHEBI:30413"/>
        <label>2</label>
    </ligand>
    <ligandPart>
        <name>Fe</name>
        <dbReference type="ChEBI" id="CHEBI:18248"/>
    </ligandPart>
</feature>
<evidence type="ECO:0000313" key="17">
    <source>
        <dbReference type="Proteomes" id="UP000236721"/>
    </source>
</evidence>
<dbReference type="InterPro" id="IPR038266">
    <property type="entry name" value="NapC/NirT_cytc_sf"/>
</dbReference>
<dbReference type="EMBL" id="FNVG01000042">
    <property type="protein sequence ID" value="SEG73076.1"/>
    <property type="molecule type" value="Genomic_DNA"/>
</dbReference>
<dbReference type="GO" id="GO:0046872">
    <property type="term" value="F:metal ion binding"/>
    <property type="evidence" value="ECO:0007669"/>
    <property type="project" value="UniProtKB-KW"/>
</dbReference>
<keyword evidence="3 12" id="KW-0813">Transport</keyword>
<evidence type="ECO:0000256" key="5">
    <source>
        <dbReference type="ARBA" id="ARBA00022617"/>
    </source>
</evidence>
<dbReference type="AlphaFoldDB" id="A0A1H6CKU6"/>
<dbReference type="InterPro" id="IPR005126">
    <property type="entry name" value="NapC/NirT_cyt_c_N"/>
</dbReference>
<name>A0A1H6CKU6_9VIBR</name>
<feature type="binding site" description="covalent" evidence="13">
    <location>
        <position position="156"/>
    </location>
    <ligand>
        <name>heme</name>
        <dbReference type="ChEBI" id="CHEBI:30413"/>
        <label>4</label>
    </ligand>
</feature>
<protein>
    <recommendedName>
        <fullName evidence="12">Cytochrome c-type protein</fullName>
    </recommendedName>
</protein>
<dbReference type="RefSeq" id="WP_279626965.1">
    <property type="nucleotide sequence ID" value="NZ_FNVG01000042.1"/>
</dbReference>
<keyword evidence="8 12" id="KW-0249">Electron transport</keyword>
<dbReference type="GO" id="GO:0009061">
    <property type="term" value="P:anaerobic respiration"/>
    <property type="evidence" value="ECO:0007669"/>
    <property type="project" value="TreeGrafter"/>
</dbReference>
<feature type="binding site" description="covalent" evidence="13">
    <location>
        <position position="61"/>
    </location>
    <ligand>
        <name>heme</name>
        <dbReference type="ChEBI" id="CHEBI:30413"/>
        <label>2</label>
    </ligand>
</feature>
<dbReference type="InterPro" id="IPR024717">
    <property type="entry name" value="NapC/NirT/NrfH"/>
</dbReference>
<dbReference type="Proteomes" id="UP000236721">
    <property type="component" value="Unassembled WGS sequence"/>
</dbReference>
<feature type="binding site" evidence="13">
    <location>
        <position position="83"/>
    </location>
    <ligand>
        <name>a menaquinol</name>
        <dbReference type="ChEBI" id="CHEBI:18151"/>
    </ligand>
</feature>
<feature type="binding site" description="axial binding residue" evidence="14">
    <location>
        <position position="125"/>
    </location>
    <ligand>
        <name>heme</name>
        <dbReference type="ChEBI" id="CHEBI:30413"/>
        <label>3</label>
    </ligand>
    <ligandPart>
        <name>Fe</name>
        <dbReference type="ChEBI" id="CHEBI:18248"/>
    </ligandPart>
</feature>
<evidence type="ECO:0000256" key="1">
    <source>
        <dbReference type="ARBA" id="ARBA00004162"/>
    </source>
</evidence>
<keyword evidence="10 12" id="KW-0408">Iron</keyword>
<accession>A0A1H6CKU6</accession>
<keyword evidence="7 12" id="KW-0479">Metal-binding</keyword>
<evidence type="ECO:0000256" key="3">
    <source>
        <dbReference type="ARBA" id="ARBA00022448"/>
    </source>
</evidence>
<keyword evidence="5 12" id="KW-0349">Heme</keyword>
<keyword evidence="4" id="KW-1003">Cell membrane</keyword>
<comment type="cofactor">
    <cofactor evidence="13">
        <name>heme</name>
        <dbReference type="ChEBI" id="CHEBI:30413"/>
    </cofactor>
    <text evidence="13">Binds 4 heme groups per subunit.</text>
</comment>
<comment type="subcellular location">
    <subcellularLocation>
        <location evidence="1">Cell membrane</location>
        <topology evidence="1">Single-pass membrane protein</topology>
    </subcellularLocation>
</comment>
<evidence type="ECO:0000259" key="15">
    <source>
        <dbReference type="Pfam" id="PF03264"/>
    </source>
</evidence>
<dbReference type="GO" id="GO:0020037">
    <property type="term" value="F:heme binding"/>
    <property type="evidence" value="ECO:0007669"/>
    <property type="project" value="InterPro"/>
</dbReference>
<feature type="binding site" description="axial binding residue" evidence="14">
    <location>
        <position position="83"/>
    </location>
    <ligand>
        <name>heme</name>
        <dbReference type="ChEBI" id="CHEBI:30413"/>
        <label>1</label>
    </ligand>
    <ligandPart>
        <name>Fe</name>
        <dbReference type="ChEBI" id="CHEBI:18248"/>
    </ligandPart>
</feature>
<proteinExistence type="inferred from homology"/>
<dbReference type="Gene3D" id="1.10.3820.10">
    <property type="entry name" value="Di-heme elbow motif domain"/>
    <property type="match status" value="1"/>
</dbReference>
<dbReference type="InterPro" id="IPR036280">
    <property type="entry name" value="Multihaem_cyt_sf"/>
</dbReference>
<keyword evidence="17" id="KW-1185">Reference proteome</keyword>
<organism evidence="16 17">
    <name type="scientific">Vibrio hangzhouensis</name>
    <dbReference type="NCBI Taxonomy" id="462991"/>
    <lineage>
        <taxon>Bacteria</taxon>
        <taxon>Pseudomonadati</taxon>
        <taxon>Pseudomonadota</taxon>
        <taxon>Gammaproteobacteria</taxon>
        <taxon>Vibrionales</taxon>
        <taxon>Vibrionaceae</taxon>
        <taxon>Vibrio</taxon>
    </lineage>
</organism>
<evidence type="ECO:0000313" key="16">
    <source>
        <dbReference type="EMBL" id="SEG73076.1"/>
    </source>
</evidence>
<feature type="binding site" description="covalent" evidence="13">
    <location>
        <position position="124"/>
    </location>
    <ligand>
        <name>heme</name>
        <dbReference type="ChEBI" id="CHEBI:30413"/>
        <label>3</label>
    </ligand>
</feature>
<dbReference type="SUPFAM" id="SSF48695">
    <property type="entry name" value="Multiheme cytochromes"/>
    <property type="match status" value="1"/>
</dbReference>
<comment type="PTM">
    <text evidence="12">Binds 4 heme groups per subunit.</text>
</comment>
<feature type="binding site" description="covalent" evidence="13">
    <location>
        <position position="121"/>
    </location>
    <ligand>
        <name>heme</name>
        <dbReference type="ChEBI" id="CHEBI:30413"/>
        <label>3</label>
    </ligand>
</feature>
<dbReference type="InterPro" id="IPR051174">
    <property type="entry name" value="Cytochrome_c-type_ET"/>
</dbReference>
<dbReference type="GO" id="GO:0019333">
    <property type="term" value="P:denitrification pathway"/>
    <property type="evidence" value="ECO:0007669"/>
    <property type="project" value="InterPro"/>
</dbReference>
<dbReference type="Pfam" id="PF03264">
    <property type="entry name" value="Cytochrom_NNT"/>
    <property type="match status" value="1"/>
</dbReference>
<keyword evidence="6" id="KW-0812">Transmembrane</keyword>
<feature type="binding site" description="covalent" evidence="13">
    <location>
        <position position="153"/>
    </location>
    <ligand>
        <name>heme</name>
        <dbReference type="ChEBI" id="CHEBI:30413"/>
        <label>4</label>
    </ligand>
</feature>
<sequence length="166" mass="18937">MKTILALIIGALLYLGYDSAMTYTNSNQFCFGCHVGMDTIVEEYQSSVHYHNTKGVIAATCSDCHVPRETIPKLTLKIAATADIVHKLMGTITLENFESEHRERLFNKVTHEFKENDSKQCRYCHDVERMDMENQSRSAQRRHQTMAEKGQTCIDCHDGIAHELPQ</sequence>
<dbReference type="GO" id="GO:0009055">
    <property type="term" value="F:electron transfer activity"/>
    <property type="evidence" value="ECO:0007669"/>
    <property type="project" value="TreeGrafter"/>
</dbReference>
<comment type="similarity">
    <text evidence="2">Belongs to the NapC/NirT/NrfH family.</text>
</comment>
<evidence type="ECO:0000256" key="6">
    <source>
        <dbReference type="ARBA" id="ARBA00022692"/>
    </source>
</evidence>
<evidence type="ECO:0000256" key="9">
    <source>
        <dbReference type="ARBA" id="ARBA00022989"/>
    </source>
</evidence>
<evidence type="ECO:0000256" key="14">
    <source>
        <dbReference type="PIRSR" id="PIRSR000013-2"/>
    </source>
</evidence>